<dbReference type="GeneID" id="77801875"/>
<reference evidence="1" key="1">
    <citation type="submission" date="2022-10" db="EMBL/GenBank/DDBJ databases">
        <title>Puccinia triticina Genome sequencing and assembly.</title>
        <authorList>
            <person name="Li C."/>
        </authorList>
    </citation>
    <scope>NUCLEOTIDE SEQUENCE</scope>
    <source>
        <strain evidence="1">Pt15</strain>
    </source>
</reference>
<sequence length="92" mass="10173">MWAFANRLHDFSECAESNSLSAFLSSSSTIPLCFLSYPRGIPHSISTLTHQGSNSINSPSSSPSFRHPPASKYDYLHLITFAERPIYIGNPI</sequence>
<organism evidence="1 2">
    <name type="scientific">Puccinia triticina</name>
    <dbReference type="NCBI Taxonomy" id="208348"/>
    <lineage>
        <taxon>Eukaryota</taxon>
        <taxon>Fungi</taxon>
        <taxon>Dikarya</taxon>
        <taxon>Basidiomycota</taxon>
        <taxon>Pucciniomycotina</taxon>
        <taxon>Pucciniomycetes</taxon>
        <taxon>Pucciniales</taxon>
        <taxon>Pucciniaceae</taxon>
        <taxon>Puccinia</taxon>
    </lineage>
</organism>
<proteinExistence type="predicted"/>
<evidence type="ECO:0000313" key="2">
    <source>
        <dbReference type="Proteomes" id="UP001164743"/>
    </source>
</evidence>
<keyword evidence="2" id="KW-1185">Reference proteome</keyword>
<protein>
    <submittedName>
        <fullName evidence="1">Uncharacterized protein</fullName>
    </submittedName>
</protein>
<dbReference type="RefSeq" id="XP_053024972.1">
    <property type="nucleotide sequence ID" value="XM_053160980.1"/>
</dbReference>
<dbReference type="Proteomes" id="UP001164743">
    <property type="component" value="Chromosome 11A"/>
</dbReference>
<accession>A0ABY7CZI4</accession>
<evidence type="ECO:0000313" key="1">
    <source>
        <dbReference type="EMBL" id="WAQ89417.1"/>
    </source>
</evidence>
<gene>
    <name evidence="1" type="ORF">PtA15_11A105</name>
</gene>
<name>A0ABY7CZI4_9BASI</name>
<dbReference type="EMBL" id="CP110431">
    <property type="protein sequence ID" value="WAQ89417.1"/>
    <property type="molecule type" value="Genomic_DNA"/>
</dbReference>